<reference evidence="6 7" key="1">
    <citation type="submission" date="2017-07" db="EMBL/GenBank/DDBJ databases">
        <title>Leptospira spp. isolated from tropical soils.</title>
        <authorList>
            <person name="Thibeaux R."/>
            <person name="Iraola G."/>
            <person name="Ferres I."/>
            <person name="Bierque E."/>
            <person name="Girault D."/>
            <person name="Soupe-Gilbert M.-E."/>
            <person name="Picardeau M."/>
            <person name="Goarant C."/>
        </authorList>
    </citation>
    <scope>NUCLEOTIDE SEQUENCE [LARGE SCALE GENOMIC DNA]</scope>
    <source>
        <strain evidence="5 7">FH1-B-B1</strain>
        <strain evidence="4 6">FH1-B-C1</strain>
    </source>
</reference>
<gene>
    <name evidence="4" type="ORF">CH360_15590</name>
    <name evidence="5" type="ORF">CH373_17130</name>
</gene>
<keyword evidence="1" id="KW-0547">Nucleotide-binding</keyword>
<dbReference type="PANTHER" id="PTHR32039:SF7">
    <property type="entry name" value="COMPETENCE PROTEIN COMM"/>
    <property type="match status" value="1"/>
</dbReference>
<dbReference type="NCBIfam" id="TIGR00368">
    <property type="entry name" value="YifB family Mg chelatase-like AAA ATPase"/>
    <property type="match status" value="1"/>
</dbReference>
<dbReference type="EMBL" id="NPDZ01000017">
    <property type="protein sequence ID" value="PJZ71886.1"/>
    <property type="molecule type" value="Genomic_DNA"/>
</dbReference>
<dbReference type="Gene3D" id="3.40.50.300">
    <property type="entry name" value="P-loop containing nucleotide triphosphate hydrolases"/>
    <property type="match status" value="1"/>
</dbReference>
<dbReference type="Proteomes" id="UP000231962">
    <property type="component" value="Unassembled WGS sequence"/>
</dbReference>
<dbReference type="InterPro" id="IPR027417">
    <property type="entry name" value="P-loop_NTPase"/>
</dbReference>
<comment type="caution">
    <text evidence="5">The sequence shown here is derived from an EMBL/GenBank/DDBJ whole genome shotgun (WGS) entry which is preliminary data.</text>
</comment>
<dbReference type="InterPro" id="IPR004482">
    <property type="entry name" value="Mg_chelat-rel"/>
</dbReference>
<dbReference type="OrthoDB" id="9813147at2"/>
<dbReference type="InterPro" id="IPR014721">
    <property type="entry name" value="Ribsml_uS5_D2-typ_fold_subgr"/>
</dbReference>
<proteinExistence type="predicted"/>
<dbReference type="SUPFAM" id="SSF54211">
    <property type="entry name" value="Ribosomal protein S5 domain 2-like"/>
    <property type="match status" value="1"/>
</dbReference>
<dbReference type="Pfam" id="PF13541">
    <property type="entry name" value="ChlI"/>
    <property type="match status" value="1"/>
</dbReference>
<dbReference type="SUPFAM" id="SSF52540">
    <property type="entry name" value="P-loop containing nucleoside triphosphate hydrolases"/>
    <property type="match status" value="1"/>
</dbReference>
<evidence type="ECO:0000313" key="4">
    <source>
        <dbReference type="EMBL" id="PJZ68556.1"/>
    </source>
</evidence>
<sequence>MEGLEVFPVGVEINLKPGIPRFTVTGMAAQAIRESGDRIRVSIENSGFVYPLQSILVHLAPAGRKKEGTYLDLSIAVGILLLTKQLQSVTPVHKTLFLGELGLDGSVRPLKGILPILMKYPENVIEQVILPFENQQEAALLDRFPIYPVAHLKELENALGRKMTRAKKTNFQIEKQKIPKKVELYQDQLVGLRMIQVAVAGWHHCLLVGPPGAGKSLLSKFAQFLLPNLRESECLELMYLRSLRETIKDLKVSRPFRSPHHTVSDVALVGGSRNLSMGEVSLASHGILFLDELSEFSDSAIQALREPLEEREITISRITGSVTYPAPFLLISASNPCTCGYYQSKIRVCSCTQNQIRSYQASLAGPFLDRIELFCYLRTEVHSGRKVLEVDLHQLQQSIERSVQFQEVRNSNKTGKLFNGNLRADEIVETIPLRKQEEEFLIKCARKFRFSIRKSNQMRKVSRTIADLEGSLEVELRHLEEALFFLNDNLFQETRASA</sequence>
<dbReference type="GO" id="GO:0005524">
    <property type="term" value="F:ATP binding"/>
    <property type="evidence" value="ECO:0007669"/>
    <property type="project" value="UniProtKB-KW"/>
</dbReference>
<organism evidence="5 7">
    <name type="scientific">Leptospira perolatii</name>
    <dbReference type="NCBI Taxonomy" id="2023191"/>
    <lineage>
        <taxon>Bacteria</taxon>
        <taxon>Pseudomonadati</taxon>
        <taxon>Spirochaetota</taxon>
        <taxon>Spirochaetia</taxon>
        <taxon>Leptospirales</taxon>
        <taxon>Leptospiraceae</taxon>
        <taxon>Leptospira</taxon>
    </lineage>
</organism>
<dbReference type="Pfam" id="PF01078">
    <property type="entry name" value="Mg_chelatase"/>
    <property type="match status" value="1"/>
</dbReference>
<dbReference type="EMBL" id="NPDY01000020">
    <property type="protein sequence ID" value="PJZ68556.1"/>
    <property type="molecule type" value="Genomic_DNA"/>
</dbReference>
<dbReference type="PRINTS" id="PR01657">
    <property type="entry name" value="MCMFAMILY"/>
</dbReference>
<dbReference type="AlphaFoldDB" id="A0A2M9ZIK3"/>
<evidence type="ECO:0000313" key="6">
    <source>
        <dbReference type="Proteomes" id="UP000231962"/>
    </source>
</evidence>
<dbReference type="PROSITE" id="PS50051">
    <property type="entry name" value="MCM_2"/>
    <property type="match status" value="1"/>
</dbReference>
<evidence type="ECO:0000256" key="2">
    <source>
        <dbReference type="ARBA" id="ARBA00022840"/>
    </source>
</evidence>
<keyword evidence="6" id="KW-1185">Reference proteome</keyword>
<dbReference type="InterPro" id="IPR001208">
    <property type="entry name" value="MCM_dom"/>
</dbReference>
<name>A0A2M9ZIK3_9LEPT</name>
<dbReference type="InterPro" id="IPR025158">
    <property type="entry name" value="Mg_chelat-rel_C"/>
</dbReference>
<dbReference type="InterPro" id="IPR000523">
    <property type="entry name" value="Mg_chelatse_chII-like_cat_dom"/>
</dbReference>
<dbReference type="Gene3D" id="3.30.230.10">
    <property type="match status" value="1"/>
</dbReference>
<dbReference type="InterPro" id="IPR020568">
    <property type="entry name" value="Ribosomal_Su5_D2-typ_SF"/>
</dbReference>
<dbReference type="InterPro" id="IPR045006">
    <property type="entry name" value="CHLI-like"/>
</dbReference>
<dbReference type="PANTHER" id="PTHR32039">
    <property type="entry name" value="MAGNESIUM-CHELATASE SUBUNIT CHLI"/>
    <property type="match status" value="1"/>
</dbReference>
<keyword evidence="2" id="KW-0067">ATP-binding</keyword>
<evidence type="ECO:0000313" key="5">
    <source>
        <dbReference type="EMBL" id="PJZ71886.1"/>
    </source>
</evidence>
<accession>A0A2M9ZIK3</accession>
<evidence type="ECO:0000256" key="1">
    <source>
        <dbReference type="ARBA" id="ARBA00022741"/>
    </source>
</evidence>
<dbReference type="Proteomes" id="UP000231990">
    <property type="component" value="Unassembled WGS sequence"/>
</dbReference>
<feature type="domain" description="MCM C-terminal AAA(+) ATPase" evidence="3">
    <location>
        <begin position="271"/>
        <end position="382"/>
    </location>
</feature>
<protein>
    <submittedName>
        <fullName evidence="5">AAA family ATPase</fullName>
    </submittedName>
</protein>
<evidence type="ECO:0000259" key="3">
    <source>
        <dbReference type="PROSITE" id="PS50051"/>
    </source>
</evidence>
<dbReference type="Pfam" id="PF13335">
    <property type="entry name" value="Mg_chelatase_C"/>
    <property type="match status" value="1"/>
</dbReference>
<dbReference type="GO" id="GO:0003677">
    <property type="term" value="F:DNA binding"/>
    <property type="evidence" value="ECO:0007669"/>
    <property type="project" value="InterPro"/>
</dbReference>
<evidence type="ECO:0000313" key="7">
    <source>
        <dbReference type="Proteomes" id="UP000231990"/>
    </source>
</evidence>